<gene>
    <name evidence="1" type="ORF">KT71_002798</name>
</gene>
<keyword evidence="2" id="KW-1185">Reference proteome</keyword>
<dbReference type="HOGENOM" id="CLU_2045695_0_0_6"/>
<dbReference type="AlphaFoldDB" id="V7HVF3"/>
<comment type="caution">
    <text evidence="1">The sequence shown here is derived from an EMBL/GenBank/DDBJ whole genome shotgun (WGS) entry which is preliminary data.</text>
</comment>
<dbReference type="STRING" id="314285.KT71_002798"/>
<name>V7HVF3_9GAMM</name>
<dbReference type="Proteomes" id="UP000019205">
    <property type="component" value="Chromosome"/>
</dbReference>
<evidence type="ECO:0000313" key="1">
    <source>
        <dbReference type="EMBL" id="ESZ89335.1"/>
    </source>
</evidence>
<evidence type="ECO:0000313" key="2">
    <source>
        <dbReference type="Proteomes" id="UP000019205"/>
    </source>
</evidence>
<organism evidence="1 2">
    <name type="scientific">Congregibacter litoralis KT71</name>
    <dbReference type="NCBI Taxonomy" id="314285"/>
    <lineage>
        <taxon>Bacteria</taxon>
        <taxon>Pseudomonadati</taxon>
        <taxon>Pseudomonadota</taxon>
        <taxon>Gammaproteobacteria</taxon>
        <taxon>Cellvibrionales</taxon>
        <taxon>Halieaceae</taxon>
        <taxon>Congregibacter</taxon>
    </lineage>
</organism>
<dbReference type="EMBL" id="AAOA02000003">
    <property type="protein sequence ID" value="ESZ89335.1"/>
    <property type="molecule type" value="Genomic_DNA"/>
</dbReference>
<accession>V7HVF3</accession>
<reference evidence="1 2" key="1">
    <citation type="journal article" date="2007" name="Proc. Natl. Acad. Sci. U.S.A.">
        <title>Characterization of a marine gammaproteobacterium capable of aerobic anoxygenic photosynthesis.</title>
        <authorList>
            <person name="Fuchs B.M."/>
            <person name="Spring S."/>
            <person name="Teeling H."/>
            <person name="Quast C."/>
            <person name="Wulf J."/>
            <person name="Schattenhofer M."/>
            <person name="Yan S."/>
            <person name="Ferriera S."/>
            <person name="Johnson J."/>
            <person name="Glockner F.O."/>
            <person name="Amann R."/>
        </authorList>
    </citation>
    <scope>NUCLEOTIDE SEQUENCE [LARGE SCALE GENOMIC DNA]</scope>
    <source>
        <strain evidence="1">KT71</strain>
    </source>
</reference>
<dbReference type="RefSeq" id="WP_023660068.1">
    <property type="nucleotide sequence ID" value="NZ_CM002299.1"/>
</dbReference>
<protein>
    <submittedName>
        <fullName evidence="1">Uncharacterized protein</fullName>
    </submittedName>
</protein>
<reference evidence="1 2" key="2">
    <citation type="journal article" date="2009" name="PLoS ONE">
        <title>The photosynthetic apparatus and its regulation in the aerobic gammaproteobacterium Congregibacter litoralis gen. nov., sp. nov.</title>
        <authorList>
            <person name="Spring S."/>
            <person name="Lunsdorf H."/>
            <person name="Fuchs B.M."/>
            <person name="Tindall B.J."/>
        </authorList>
    </citation>
    <scope>NUCLEOTIDE SEQUENCE [LARGE SCALE GENOMIC DNA]</scope>
    <source>
        <strain evidence="1">KT71</strain>
    </source>
</reference>
<proteinExistence type="predicted"/>
<sequence>MDTSTPLHTDTLRVTSIPCSTAGYVIFSGVPLKKNSYRINNGKYFITIKVDASLLPVAPAIGQQWEVSGKRLIDTVESGDLNRHQFARHLSAIQNGYQRGVYEQQALPRRIQERSCSPDY</sequence>